<dbReference type="AlphaFoldDB" id="A0A3M7PKK9"/>
<sequence length="68" mass="7942">MQPTKGSPLRLTHLIQSKLQNSFDFKDLIDRKFNFVLNKLKSISDPLKQSTPSIYPHTHTLTYKHMDT</sequence>
<gene>
    <name evidence="1" type="ORF">BpHYR1_005963</name>
</gene>
<keyword evidence="2" id="KW-1185">Reference proteome</keyword>
<organism evidence="1 2">
    <name type="scientific">Brachionus plicatilis</name>
    <name type="common">Marine rotifer</name>
    <name type="synonym">Brachionus muelleri</name>
    <dbReference type="NCBI Taxonomy" id="10195"/>
    <lineage>
        <taxon>Eukaryota</taxon>
        <taxon>Metazoa</taxon>
        <taxon>Spiralia</taxon>
        <taxon>Gnathifera</taxon>
        <taxon>Rotifera</taxon>
        <taxon>Eurotatoria</taxon>
        <taxon>Monogononta</taxon>
        <taxon>Pseudotrocha</taxon>
        <taxon>Ploima</taxon>
        <taxon>Brachionidae</taxon>
        <taxon>Brachionus</taxon>
    </lineage>
</organism>
<accession>A0A3M7PKK9</accession>
<evidence type="ECO:0000313" key="2">
    <source>
        <dbReference type="Proteomes" id="UP000276133"/>
    </source>
</evidence>
<name>A0A3M7PKK9_BRAPC</name>
<protein>
    <submittedName>
        <fullName evidence="1">Uncharacterized protein</fullName>
    </submittedName>
</protein>
<dbReference type="EMBL" id="REGN01010134">
    <property type="protein sequence ID" value="RMZ99622.1"/>
    <property type="molecule type" value="Genomic_DNA"/>
</dbReference>
<reference evidence="1 2" key="1">
    <citation type="journal article" date="2018" name="Sci. Rep.">
        <title>Genomic signatures of local adaptation to the degree of environmental predictability in rotifers.</title>
        <authorList>
            <person name="Franch-Gras L."/>
            <person name="Hahn C."/>
            <person name="Garcia-Roger E.M."/>
            <person name="Carmona M.J."/>
            <person name="Serra M."/>
            <person name="Gomez A."/>
        </authorList>
    </citation>
    <scope>NUCLEOTIDE SEQUENCE [LARGE SCALE GENOMIC DNA]</scope>
    <source>
        <strain evidence="1">HYR1</strain>
    </source>
</reference>
<evidence type="ECO:0000313" key="1">
    <source>
        <dbReference type="EMBL" id="RMZ99622.1"/>
    </source>
</evidence>
<dbReference type="Proteomes" id="UP000276133">
    <property type="component" value="Unassembled WGS sequence"/>
</dbReference>
<comment type="caution">
    <text evidence="1">The sequence shown here is derived from an EMBL/GenBank/DDBJ whole genome shotgun (WGS) entry which is preliminary data.</text>
</comment>
<proteinExistence type="predicted"/>